<sequence>MQGDGSINSKKMEKPAPPEDEPHKNVFASAVTRMVFKRGRLTVPPQRGLEICGILSTESPTASSHTANRVEATESAIDCPEWTLEEIEFARRANLSIVRLERGWDAVRGLFRQEQFALAEYNDFMW</sequence>
<reference evidence="2 3" key="1">
    <citation type="journal article" date="2016" name="BMC Genomics">
        <title>Genome sequencing and secondary metabolism of the postharvest pathogen Penicillium griseofulvum.</title>
        <authorList>
            <person name="Banani H."/>
            <person name="Marcet-Houben M."/>
            <person name="Ballester A.R."/>
            <person name="Abbruscato P."/>
            <person name="Gonzalez-Candelas L."/>
            <person name="Gabaldon T."/>
            <person name="Spadaro D."/>
        </authorList>
    </citation>
    <scope>NUCLEOTIDE SEQUENCE [LARGE SCALE GENOMIC DNA]</scope>
    <source>
        <strain evidence="2 3">PG3</strain>
    </source>
</reference>
<evidence type="ECO:0000256" key="1">
    <source>
        <dbReference type="SAM" id="MobiDB-lite"/>
    </source>
</evidence>
<evidence type="ECO:0000313" key="2">
    <source>
        <dbReference type="EMBL" id="KXG51756.1"/>
    </source>
</evidence>
<proteinExistence type="predicted"/>
<dbReference type="EMBL" id="LHQR01000028">
    <property type="protein sequence ID" value="KXG51756.1"/>
    <property type="molecule type" value="Genomic_DNA"/>
</dbReference>
<accession>A0A135LS35</accession>
<keyword evidence="3" id="KW-1185">Reference proteome</keyword>
<feature type="region of interest" description="Disordered" evidence="1">
    <location>
        <begin position="1"/>
        <end position="24"/>
    </location>
</feature>
<comment type="caution">
    <text evidence="2">The sequence shown here is derived from an EMBL/GenBank/DDBJ whole genome shotgun (WGS) entry which is preliminary data.</text>
</comment>
<evidence type="ECO:0000313" key="3">
    <source>
        <dbReference type="Proteomes" id="UP000070168"/>
    </source>
</evidence>
<organism evidence="2 3">
    <name type="scientific">Penicillium patulum</name>
    <name type="common">Penicillium griseofulvum</name>
    <dbReference type="NCBI Taxonomy" id="5078"/>
    <lineage>
        <taxon>Eukaryota</taxon>
        <taxon>Fungi</taxon>
        <taxon>Dikarya</taxon>
        <taxon>Ascomycota</taxon>
        <taxon>Pezizomycotina</taxon>
        <taxon>Eurotiomycetes</taxon>
        <taxon>Eurotiomycetidae</taxon>
        <taxon>Eurotiales</taxon>
        <taxon>Aspergillaceae</taxon>
        <taxon>Penicillium</taxon>
    </lineage>
</organism>
<dbReference type="Proteomes" id="UP000070168">
    <property type="component" value="Unassembled WGS sequence"/>
</dbReference>
<dbReference type="AlphaFoldDB" id="A0A135LS35"/>
<dbReference type="GeneID" id="63712162"/>
<feature type="compositionally biased region" description="Basic and acidic residues" evidence="1">
    <location>
        <begin position="10"/>
        <end position="24"/>
    </location>
</feature>
<name>A0A135LS35_PENPA</name>
<protein>
    <submittedName>
        <fullName evidence="2">Uncharacterized protein</fullName>
    </submittedName>
</protein>
<dbReference type="OrthoDB" id="265761at2759"/>
<dbReference type="RefSeq" id="XP_040650292.1">
    <property type="nucleotide sequence ID" value="XM_040796862.1"/>
</dbReference>
<gene>
    <name evidence="2" type="ORF">PGRI_091490</name>
</gene>